<dbReference type="OrthoDB" id="3624042at2759"/>
<dbReference type="HOGENOM" id="CLU_1415994_0_0_1"/>
<evidence type="ECO:0000313" key="3">
    <source>
        <dbReference type="Proteomes" id="UP000016931"/>
    </source>
</evidence>
<gene>
    <name evidence="2" type="ORF">SEPMUDRAFT_158009</name>
</gene>
<evidence type="ECO:0000256" key="1">
    <source>
        <dbReference type="SAM" id="SignalP"/>
    </source>
</evidence>
<keyword evidence="1" id="KW-0732">Signal</keyword>
<dbReference type="GeneID" id="27904899"/>
<dbReference type="RefSeq" id="XP_016759064.1">
    <property type="nucleotide sequence ID" value="XM_016907762.1"/>
</dbReference>
<dbReference type="Proteomes" id="UP000016931">
    <property type="component" value="Unassembled WGS sequence"/>
</dbReference>
<proteinExistence type="predicted"/>
<reference evidence="2 3" key="1">
    <citation type="journal article" date="2012" name="PLoS Pathog.">
        <title>Diverse lifestyles and strategies of plant pathogenesis encoded in the genomes of eighteen Dothideomycetes fungi.</title>
        <authorList>
            <person name="Ohm R.A."/>
            <person name="Feau N."/>
            <person name="Henrissat B."/>
            <person name="Schoch C.L."/>
            <person name="Horwitz B.A."/>
            <person name="Barry K.W."/>
            <person name="Condon B.J."/>
            <person name="Copeland A.C."/>
            <person name="Dhillon B."/>
            <person name="Glaser F."/>
            <person name="Hesse C.N."/>
            <person name="Kosti I."/>
            <person name="LaButti K."/>
            <person name="Lindquist E.A."/>
            <person name="Lucas S."/>
            <person name="Salamov A.A."/>
            <person name="Bradshaw R.E."/>
            <person name="Ciuffetti L."/>
            <person name="Hamelin R.C."/>
            <person name="Kema G.H.J."/>
            <person name="Lawrence C."/>
            <person name="Scott J.A."/>
            <person name="Spatafora J.W."/>
            <person name="Turgeon B.G."/>
            <person name="de Wit P.J.G.M."/>
            <person name="Zhong S."/>
            <person name="Goodwin S.B."/>
            <person name="Grigoriev I.V."/>
        </authorList>
    </citation>
    <scope>NUCLEOTIDE SEQUENCE [LARGE SCALE GENOMIC DNA]</scope>
    <source>
        <strain evidence="2 3">SO2202</strain>
    </source>
</reference>
<name>N1QID5_SPHMS</name>
<dbReference type="AlphaFoldDB" id="N1QID5"/>
<dbReference type="EMBL" id="KB456267">
    <property type="protein sequence ID" value="EMF10943.1"/>
    <property type="molecule type" value="Genomic_DNA"/>
</dbReference>
<accession>N1QID5</accession>
<keyword evidence="3" id="KW-1185">Reference proteome</keyword>
<evidence type="ECO:0000313" key="2">
    <source>
        <dbReference type="EMBL" id="EMF10943.1"/>
    </source>
</evidence>
<organism evidence="2 3">
    <name type="scientific">Sphaerulina musiva (strain SO2202)</name>
    <name type="common">Poplar stem canker fungus</name>
    <name type="synonym">Septoria musiva</name>
    <dbReference type="NCBI Taxonomy" id="692275"/>
    <lineage>
        <taxon>Eukaryota</taxon>
        <taxon>Fungi</taxon>
        <taxon>Dikarya</taxon>
        <taxon>Ascomycota</taxon>
        <taxon>Pezizomycotina</taxon>
        <taxon>Dothideomycetes</taxon>
        <taxon>Dothideomycetidae</taxon>
        <taxon>Mycosphaerellales</taxon>
        <taxon>Mycosphaerellaceae</taxon>
        <taxon>Sphaerulina</taxon>
    </lineage>
</organism>
<protein>
    <submittedName>
        <fullName evidence="2">Uncharacterized protein</fullName>
    </submittedName>
</protein>
<feature type="chain" id="PRO_5004110860" evidence="1">
    <location>
        <begin position="22"/>
        <end position="192"/>
    </location>
</feature>
<feature type="signal peptide" evidence="1">
    <location>
        <begin position="1"/>
        <end position="21"/>
    </location>
</feature>
<sequence>MQMSRHSTMSWMIFMLAGVLATPTSQVPRDVNSAAENTYHQATGGVKTGWDTMTHWDRPAHWSTQAHWDTMAHWFSSKRHGHTPKRVERGHQACRATDHVYWLTYHITIGADYDPARCLTLQDRLRKGESVSFWKCESDRDDDNEDEDHDDEDHEKGFFKIRFNTAAGREVGLNEDLATEFHEINGFNCPGI</sequence>